<name>A0A841U0S8_9BACL</name>
<keyword evidence="4" id="KW-1185">Reference proteome</keyword>
<feature type="transmembrane region" description="Helical" evidence="2">
    <location>
        <begin position="6"/>
        <end position="26"/>
    </location>
</feature>
<feature type="coiled-coil region" evidence="1">
    <location>
        <begin position="32"/>
        <end position="66"/>
    </location>
</feature>
<evidence type="ECO:0000313" key="4">
    <source>
        <dbReference type="Proteomes" id="UP000553776"/>
    </source>
</evidence>
<keyword evidence="1" id="KW-0175">Coiled coil</keyword>
<keyword evidence="2" id="KW-0472">Membrane</keyword>
<reference evidence="3 4" key="1">
    <citation type="submission" date="2020-08" db="EMBL/GenBank/DDBJ databases">
        <title>Cohnella phylogeny.</title>
        <authorList>
            <person name="Dunlap C."/>
        </authorList>
    </citation>
    <scope>NUCLEOTIDE SEQUENCE [LARGE SCALE GENOMIC DNA]</scope>
    <source>
        <strain evidence="3 4">DSM 25239</strain>
    </source>
</reference>
<protein>
    <submittedName>
        <fullName evidence="3">Uncharacterized protein</fullName>
    </submittedName>
</protein>
<organism evidence="3 4">
    <name type="scientific">Cohnella xylanilytica</name>
    <dbReference type="NCBI Taxonomy" id="557555"/>
    <lineage>
        <taxon>Bacteria</taxon>
        <taxon>Bacillati</taxon>
        <taxon>Bacillota</taxon>
        <taxon>Bacilli</taxon>
        <taxon>Bacillales</taxon>
        <taxon>Paenibacillaceae</taxon>
        <taxon>Cohnella</taxon>
    </lineage>
</organism>
<evidence type="ECO:0000256" key="2">
    <source>
        <dbReference type="SAM" id="Phobius"/>
    </source>
</evidence>
<keyword evidence="2" id="KW-0812">Transmembrane</keyword>
<dbReference type="AlphaFoldDB" id="A0A841U0S8"/>
<evidence type="ECO:0000313" key="3">
    <source>
        <dbReference type="EMBL" id="MBB6694387.1"/>
    </source>
</evidence>
<evidence type="ECO:0000256" key="1">
    <source>
        <dbReference type="SAM" id="Coils"/>
    </source>
</evidence>
<gene>
    <name evidence="3" type="ORF">H7B90_23605</name>
</gene>
<accession>A0A841U0S8</accession>
<keyword evidence="2" id="KW-1133">Transmembrane helix</keyword>
<sequence>MTEILLSFLIIAIMAVGSYYAAYRYVELRHNRDMLADELKRATDHIGELEARVMMLEAERDSEMTRIEKYHQKPEGYDVFNIRS</sequence>
<dbReference type="Proteomes" id="UP000553776">
    <property type="component" value="Unassembled WGS sequence"/>
</dbReference>
<comment type="caution">
    <text evidence="3">The sequence shown here is derived from an EMBL/GenBank/DDBJ whole genome shotgun (WGS) entry which is preliminary data.</text>
</comment>
<dbReference type="EMBL" id="JACJVR010000090">
    <property type="protein sequence ID" value="MBB6694387.1"/>
    <property type="molecule type" value="Genomic_DNA"/>
</dbReference>
<dbReference type="RefSeq" id="WP_185138357.1">
    <property type="nucleotide sequence ID" value="NZ_JACJVR010000090.1"/>
</dbReference>
<proteinExistence type="predicted"/>